<dbReference type="PRINTS" id="PR00051">
    <property type="entry name" value="DNAA"/>
</dbReference>
<evidence type="ECO:0000313" key="15">
    <source>
        <dbReference type="EMBL" id="ERF60811.1"/>
    </source>
</evidence>
<dbReference type="InterPro" id="IPR020591">
    <property type="entry name" value="Chromosome_initiator_DnaA-like"/>
</dbReference>
<dbReference type="InterPro" id="IPR003593">
    <property type="entry name" value="AAA+_ATPase"/>
</dbReference>
<dbReference type="PANTHER" id="PTHR30050:SF2">
    <property type="entry name" value="CHROMOSOMAL REPLICATION INITIATOR PROTEIN DNAA"/>
    <property type="match status" value="1"/>
</dbReference>
<keyword evidence="5 8" id="KW-0067">ATP-binding</keyword>
<evidence type="ECO:0000256" key="11">
    <source>
        <dbReference type="RuleBase" id="RU004227"/>
    </source>
</evidence>
<dbReference type="PATRIC" id="fig|1125725.3.peg.1201"/>
<dbReference type="GO" id="GO:0003688">
    <property type="term" value="F:DNA replication origin binding"/>
    <property type="evidence" value="ECO:0007669"/>
    <property type="project" value="UniProtKB-UniRule"/>
</dbReference>
<reference evidence="17 18" key="1">
    <citation type="submission" date="2013-08" db="EMBL/GenBank/DDBJ databases">
        <authorList>
            <person name="Durkin A.S."/>
            <person name="Haft D.R."/>
            <person name="McCorrison J."/>
            <person name="Torralba M."/>
            <person name="Gillis M."/>
            <person name="Haft D.H."/>
            <person name="Methe B."/>
            <person name="Sutton G."/>
            <person name="Nelson K.E."/>
        </authorList>
    </citation>
    <scope>NUCLEOTIDE SEQUENCE [LARGE SCALE GENOMIC DNA]</scope>
    <source>
        <strain evidence="16 18">ATCC 35536</strain>
        <strain evidence="15 17">VPI DR56BR1116</strain>
    </source>
</reference>
<dbReference type="Gene3D" id="3.40.50.300">
    <property type="entry name" value="P-loop containing nucleotide triphosphate hydrolases"/>
    <property type="match status" value="1"/>
</dbReference>
<evidence type="ECO:0000259" key="13">
    <source>
        <dbReference type="SMART" id="SM00382"/>
    </source>
</evidence>
<dbReference type="Gene3D" id="3.30.300.180">
    <property type="match status" value="1"/>
</dbReference>
<evidence type="ECO:0000256" key="2">
    <source>
        <dbReference type="ARBA" id="ARBA00022490"/>
    </source>
</evidence>
<dbReference type="Pfam" id="PF08299">
    <property type="entry name" value="Bac_DnaA_C"/>
    <property type="match status" value="1"/>
</dbReference>
<comment type="caution">
    <text evidence="8">Lacks conserved residue(s) required for the propagation of feature annotation.</text>
</comment>
<dbReference type="GO" id="GO:0006270">
    <property type="term" value="P:DNA replication initiation"/>
    <property type="evidence" value="ECO:0007669"/>
    <property type="project" value="UniProtKB-UniRule"/>
</dbReference>
<evidence type="ECO:0000256" key="1">
    <source>
        <dbReference type="ARBA" id="ARBA00006583"/>
    </source>
</evidence>
<accession>U1FMX0</accession>
<feature type="region of interest" description="Domain I, interacts with DnaA modulators" evidence="8">
    <location>
        <begin position="1"/>
        <end position="88"/>
    </location>
</feature>
<evidence type="ECO:0000259" key="14">
    <source>
        <dbReference type="SMART" id="SM00760"/>
    </source>
</evidence>
<evidence type="ECO:0000256" key="9">
    <source>
        <dbReference type="NCBIfam" id="TIGR00362"/>
    </source>
</evidence>
<dbReference type="SUPFAM" id="SSF52540">
    <property type="entry name" value="P-loop containing nucleoside triphosphate hydrolases"/>
    <property type="match status" value="1"/>
</dbReference>
<dbReference type="NCBIfam" id="TIGR00362">
    <property type="entry name" value="DnaA"/>
    <property type="match status" value="1"/>
</dbReference>
<dbReference type="InterPro" id="IPR001957">
    <property type="entry name" value="Chromosome_initiator_DnaA"/>
</dbReference>
<evidence type="ECO:0000256" key="5">
    <source>
        <dbReference type="ARBA" id="ARBA00022840"/>
    </source>
</evidence>
<dbReference type="CDD" id="cd06571">
    <property type="entry name" value="Bac_DnaA_C"/>
    <property type="match status" value="1"/>
</dbReference>
<dbReference type="SUPFAM" id="SSF48295">
    <property type="entry name" value="TrpR-like"/>
    <property type="match status" value="1"/>
</dbReference>
<proteinExistence type="inferred from homology"/>
<dbReference type="Gene3D" id="1.10.1750.10">
    <property type="match status" value="1"/>
</dbReference>
<keyword evidence="18" id="KW-1185">Reference proteome</keyword>
<dbReference type="InterPro" id="IPR038454">
    <property type="entry name" value="DnaA_N_sf"/>
</dbReference>
<feature type="binding site" evidence="8">
    <location>
        <position position="158"/>
    </location>
    <ligand>
        <name>ATP</name>
        <dbReference type="ChEBI" id="CHEBI:30616"/>
    </ligand>
</feature>
<evidence type="ECO:0000256" key="12">
    <source>
        <dbReference type="SAM" id="MobiDB-lite"/>
    </source>
</evidence>
<dbReference type="InterPro" id="IPR010921">
    <property type="entry name" value="Trp_repressor/repl_initiator"/>
</dbReference>
<organism evidence="15 17">
    <name type="scientific">Treponema socranskii subsp. socranskii VPI DR56BR1116 = ATCC 35536</name>
    <dbReference type="NCBI Taxonomy" id="1125725"/>
    <lineage>
        <taxon>Bacteria</taxon>
        <taxon>Pseudomonadati</taxon>
        <taxon>Spirochaetota</taxon>
        <taxon>Spirochaetia</taxon>
        <taxon>Spirochaetales</taxon>
        <taxon>Treponemataceae</taxon>
        <taxon>Treponema</taxon>
    </lineage>
</organism>
<dbReference type="GO" id="GO:0005737">
    <property type="term" value="C:cytoplasm"/>
    <property type="evidence" value="ECO:0007669"/>
    <property type="project" value="UniProtKB-SubCell"/>
</dbReference>
<feature type="region of interest" description="Domain IV, binds dsDNA" evidence="8">
    <location>
        <begin position="330"/>
        <end position="453"/>
    </location>
</feature>
<evidence type="ECO:0000256" key="10">
    <source>
        <dbReference type="RuleBase" id="RU000577"/>
    </source>
</evidence>
<sequence length="453" mass="51870">MDQIHEEYKNAGPQQETEFKLWFNIQYIEDTDNTITVSVPSEFLWQTMLKKGNIDKIAKKIESLTGQKNIKLQHIVSNENIAEKGAAQSAAPQKKNDEKASFPASQKKHPQLNEAFTFETFIPGEDNSFAYNAALAAAKEPGKRFNPLLLYGGVGLGKTHLMQSIGNYLFQSDEKLKICYISAESFTNEFIWSIGSKIKEMDKFKSKYRNLDVLLIDDIHFLQGKEKVQEELFYTFNALRDKNSQLVFTCDRPVKEMKVFNERLQSRLSNGFSIDLKLPSYETRRAILLNKLKLLDKQIPEDVIDYIAKNIETNVRDLESALTKMTGYAELIQKPVTIEVAQQQLRDIFSSPSAGTISIDTIQKVVADLYTISVADLKSKKRDQKYVIPRQIAMYIARELTEYSFTEVGSEFGGRDHSTVMHSYDKISSEIKIDSSLEARIQLLMREIKDYKK</sequence>
<dbReference type="STRING" id="1125725.HMPREF1325_0085"/>
<dbReference type="PANTHER" id="PTHR30050">
    <property type="entry name" value="CHROMOSOMAL REPLICATION INITIATOR PROTEIN DNAA"/>
    <property type="match status" value="1"/>
</dbReference>
<feature type="binding site" evidence="8">
    <location>
        <position position="155"/>
    </location>
    <ligand>
        <name>ATP</name>
        <dbReference type="ChEBI" id="CHEBI:30616"/>
    </ligand>
</feature>
<evidence type="ECO:0000313" key="17">
    <source>
        <dbReference type="Proteomes" id="UP000016412"/>
    </source>
</evidence>
<comment type="subunit">
    <text evidence="8">Oligomerizes as a right-handed, spiral filament on DNA at oriC.</text>
</comment>
<dbReference type="CDD" id="cd00009">
    <property type="entry name" value="AAA"/>
    <property type="match status" value="1"/>
</dbReference>
<comment type="subcellular location">
    <subcellularLocation>
        <location evidence="8">Cytoplasm</location>
    </subcellularLocation>
</comment>
<dbReference type="AlphaFoldDB" id="U1FMX0"/>
<dbReference type="GO" id="GO:0006275">
    <property type="term" value="P:regulation of DNA replication"/>
    <property type="evidence" value="ECO:0007669"/>
    <property type="project" value="UniProtKB-UniRule"/>
</dbReference>
<dbReference type="InterPro" id="IPR013317">
    <property type="entry name" value="DnaA_dom"/>
</dbReference>
<comment type="caution">
    <text evidence="15">The sequence shown here is derived from an EMBL/GenBank/DDBJ whole genome shotgun (WGS) entry which is preliminary data.</text>
</comment>
<feature type="binding site" evidence="8">
    <location>
        <position position="157"/>
    </location>
    <ligand>
        <name>ATP</name>
        <dbReference type="ChEBI" id="CHEBI:30616"/>
    </ligand>
</feature>
<dbReference type="SMART" id="SM00382">
    <property type="entry name" value="AAA"/>
    <property type="match status" value="1"/>
</dbReference>
<dbReference type="Proteomes" id="UP000016646">
    <property type="component" value="Unassembled WGS sequence"/>
</dbReference>
<keyword evidence="2 8" id="KW-0963">Cytoplasm</keyword>
<evidence type="ECO:0000313" key="18">
    <source>
        <dbReference type="Proteomes" id="UP000016646"/>
    </source>
</evidence>
<comment type="similarity">
    <text evidence="1 8 11">Belongs to the DnaA family.</text>
</comment>
<evidence type="ECO:0000256" key="7">
    <source>
        <dbReference type="ARBA" id="ARBA00023125"/>
    </source>
</evidence>
<keyword evidence="6 8" id="KW-0446">Lipid-binding</keyword>
<keyword evidence="7 8" id="KW-0238">DNA-binding</keyword>
<feature type="binding site" evidence="8">
    <location>
        <position position="159"/>
    </location>
    <ligand>
        <name>ATP</name>
        <dbReference type="ChEBI" id="CHEBI:30616"/>
    </ligand>
</feature>
<dbReference type="Pfam" id="PF00308">
    <property type="entry name" value="Bac_DnaA"/>
    <property type="match status" value="1"/>
</dbReference>
<dbReference type="GO" id="GO:0008289">
    <property type="term" value="F:lipid binding"/>
    <property type="evidence" value="ECO:0007669"/>
    <property type="project" value="UniProtKB-KW"/>
</dbReference>
<dbReference type="GO" id="GO:0005524">
    <property type="term" value="F:ATP binding"/>
    <property type="evidence" value="ECO:0007669"/>
    <property type="project" value="UniProtKB-UniRule"/>
</dbReference>
<protein>
    <recommendedName>
        <fullName evidence="8 9">Chromosomal replication initiator protein DnaA</fullName>
    </recommendedName>
</protein>
<dbReference type="eggNOG" id="COG0593">
    <property type="taxonomic scope" value="Bacteria"/>
</dbReference>
<dbReference type="InterPro" id="IPR013159">
    <property type="entry name" value="DnaA_C"/>
</dbReference>
<dbReference type="GO" id="GO:0005886">
    <property type="term" value="C:plasma membrane"/>
    <property type="evidence" value="ECO:0007669"/>
    <property type="project" value="TreeGrafter"/>
</dbReference>
<evidence type="ECO:0000313" key="16">
    <source>
        <dbReference type="EMBL" id="ERK03485.1"/>
    </source>
</evidence>
<keyword evidence="4 8" id="KW-0547">Nucleotide-binding</keyword>
<dbReference type="InterPro" id="IPR027417">
    <property type="entry name" value="P-loop_NTPase"/>
</dbReference>
<dbReference type="EMBL" id="AVQI01000032">
    <property type="protein sequence ID" value="ERK03485.1"/>
    <property type="molecule type" value="Genomic_DNA"/>
</dbReference>
<feature type="region of interest" description="Disordered" evidence="12">
    <location>
        <begin position="84"/>
        <end position="107"/>
    </location>
</feature>
<keyword evidence="3 8" id="KW-0235">DNA replication</keyword>
<evidence type="ECO:0000256" key="4">
    <source>
        <dbReference type="ARBA" id="ARBA00022741"/>
    </source>
</evidence>
<dbReference type="EMBL" id="AUZJ01000032">
    <property type="protein sequence ID" value="ERF60811.1"/>
    <property type="molecule type" value="Genomic_DNA"/>
</dbReference>
<dbReference type="HAMAP" id="MF_00377">
    <property type="entry name" value="DnaA_bact"/>
    <property type="match status" value="1"/>
</dbReference>
<comment type="domain">
    <text evidence="8">Domain I is involved in oligomerization and binding regulators, domain II is flexibile and of varying length in different bacteria, domain III forms the AAA+ region, while domain IV binds dsDNA.</text>
</comment>
<comment type="function">
    <text evidence="8 10">Plays an essential role in the initiation and regulation of chromosomal replication. ATP-DnaA binds to the origin of replication (oriC) to initiate formation of the DNA replication initiation complex once per cell cycle. Binds the DnaA box (a 9 base pair repeat at the origin) and separates the double-stranded (ds)DNA. Forms a right-handed helical filament on oriC DNA; dsDNA binds to the exterior of the filament while single-stranded (ss)DNA is stabiized in the filament's interior. The ATP-DnaA-oriC complex binds and stabilizes one strand of the AT-rich DNA unwinding element (DUE), permitting loading of DNA polymerase. After initiation quickly degrades to an ADP-DnaA complex that is not apt for DNA replication. Binds acidic phospholipids.</text>
</comment>
<dbReference type="Gene3D" id="1.10.8.60">
    <property type="match status" value="1"/>
</dbReference>
<evidence type="ECO:0000256" key="8">
    <source>
        <dbReference type="HAMAP-Rule" id="MF_00377"/>
    </source>
</evidence>
<evidence type="ECO:0000256" key="3">
    <source>
        <dbReference type="ARBA" id="ARBA00022705"/>
    </source>
</evidence>
<name>U1FMX0_TRESO</name>
<gene>
    <name evidence="8 15" type="primary">dnaA</name>
    <name evidence="16" type="ORF">HMPREF0860_2498</name>
    <name evidence="15" type="ORF">HMPREF1325_0085</name>
</gene>
<dbReference type="SMART" id="SM00760">
    <property type="entry name" value="Bac_DnaA_C"/>
    <property type="match status" value="1"/>
</dbReference>
<feature type="domain" description="Chromosomal replication initiator DnaA C-terminal" evidence="14">
    <location>
        <begin position="358"/>
        <end position="427"/>
    </location>
</feature>
<evidence type="ECO:0000256" key="6">
    <source>
        <dbReference type="ARBA" id="ARBA00023121"/>
    </source>
</evidence>
<dbReference type="Proteomes" id="UP000016412">
    <property type="component" value="Unassembled WGS sequence"/>
</dbReference>
<feature type="domain" description="AAA+ ATPase" evidence="13">
    <location>
        <begin position="144"/>
        <end position="280"/>
    </location>
</feature>